<proteinExistence type="predicted"/>
<gene>
    <name evidence="1" type="ORF">NCTC10717_00195</name>
</gene>
<keyword evidence="2" id="KW-1185">Reference proteome</keyword>
<dbReference type="AlphaFoldDB" id="A0A380MM52"/>
<accession>A0A380MM52</accession>
<evidence type="ECO:0000313" key="2">
    <source>
        <dbReference type="Proteomes" id="UP000254575"/>
    </source>
</evidence>
<sequence>MAIKEKLADKRIQLSPKDSKRLWQKLSAVDVSPERRLQLQEAAKQRLHIISWVKK</sequence>
<evidence type="ECO:0000313" key="1">
    <source>
        <dbReference type="EMBL" id="SUO91521.1"/>
    </source>
</evidence>
<protein>
    <submittedName>
        <fullName evidence="1">Uncharacterized protein</fullName>
    </submittedName>
</protein>
<organism evidence="1 2">
    <name type="scientific">Suttonella indologenes</name>
    <dbReference type="NCBI Taxonomy" id="13276"/>
    <lineage>
        <taxon>Bacteria</taxon>
        <taxon>Pseudomonadati</taxon>
        <taxon>Pseudomonadota</taxon>
        <taxon>Gammaproteobacteria</taxon>
        <taxon>Cardiobacteriales</taxon>
        <taxon>Cardiobacteriaceae</taxon>
        <taxon>Suttonella</taxon>
    </lineage>
</organism>
<dbReference type="RefSeq" id="WP_172459354.1">
    <property type="nucleotide sequence ID" value="NZ_UHIA01000003.1"/>
</dbReference>
<dbReference type="EMBL" id="UHIA01000003">
    <property type="protein sequence ID" value="SUO91521.1"/>
    <property type="molecule type" value="Genomic_DNA"/>
</dbReference>
<name>A0A380MM52_9GAMM</name>
<dbReference type="Proteomes" id="UP000254575">
    <property type="component" value="Unassembled WGS sequence"/>
</dbReference>
<reference evidence="1 2" key="1">
    <citation type="submission" date="2018-06" db="EMBL/GenBank/DDBJ databases">
        <authorList>
            <consortium name="Pathogen Informatics"/>
            <person name="Doyle S."/>
        </authorList>
    </citation>
    <scope>NUCLEOTIDE SEQUENCE [LARGE SCALE GENOMIC DNA]</scope>
    <source>
        <strain evidence="1 2">NCTC10717</strain>
    </source>
</reference>